<dbReference type="PANTHER" id="PTHR14187:SF5">
    <property type="entry name" value="HEAT SHOCK 70 KDA PROTEIN 12A"/>
    <property type="match status" value="1"/>
</dbReference>
<reference evidence="1" key="1">
    <citation type="journal article" date="2020" name="Fungal Divers.">
        <title>Resolving the Mortierellaceae phylogeny through synthesis of multi-gene phylogenetics and phylogenomics.</title>
        <authorList>
            <person name="Vandepol N."/>
            <person name="Liber J."/>
            <person name="Desiro A."/>
            <person name="Na H."/>
            <person name="Kennedy M."/>
            <person name="Barry K."/>
            <person name="Grigoriev I.V."/>
            <person name="Miller A.N."/>
            <person name="O'Donnell K."/>
            <person name="Stajich J.E."/>
            <person name="Bonito G."/>
        </authorList>
    </citation>
    <scope>NUCLEOTIDE SEQUENCE</scope>
    <source>
        <strain evidence="1">KOD1015</strain>
    </source>
</reference>
<dbReference type="Proteomes" id="UP000780801">
    <property type="component" value="Unassembled WGS sequence"/>
</dbReference>
<proteinExistence type="predicted"/>
<keyword evidence="1" id="KW-0346">Stress response</keyword>
<dbReference type="AlphaFoldDB" id="A0A9P6G0H8"/>
<evidence type="ECO:0000313" key="2">
    <source>
        <dbReference type="Proteomes" id="UP000780801"/>
    </source>
</evidence>
<gene>
    <name evidence="1" type="primary">HSPA12A_3</name>
    <name evidence="1" type="ORF">BGW38_004331</name>
</gene>
<comment type="caution">
    <text evidence="1">The sequence shown here is derived from an EMBL/GenBank/DDBJ whole genome shotgun (WGS) entry which is preliminary data.</text>
</comment>
<accession>A0A9P6G0H8</accession>
<dbReference type="PANTHER" id="PTHR14187">
    <property type="entry name" value="ALPHA KINASE/ELONGATION FACTOR 2 KINASE"/>
    <property type="match status" value="1"/>
</dbReference>
<evidence type="ECO:0000313" key="1">
    <source>
        <dbReference type="EMBL" id="KAF9584998.1"/>
    </source>
</evidence>
<protein>
    <submittedName>
        <fullName evidence="1">Heat shock 70 kDa protein 12A</fullName>
    </submittedName>
</protein>
<organism evidence="1 2">
    <name type="scientific">Lunasporangiospora selenospora</name>
    <dbReference type="NCBI Taxonomy" id="979761"/>
    <lineage>
        <taxon>Eukaryota</taxon>
        <taxon>Fungi</taxon>
        <taxon>Fungi incertae sedis</taxon>
        <taxon>Mucoromycota</taxon>
        <taxon>Mortierellomycotina</taxon>
        <taxon>Mortierellomycetes</taxon>
        <taxon>Mortierellales</taxon>
        <taxon>Mortierellaceae</taxon>
        <taxon>Lunasporangiospora</taxon>
    </lineage>
</organism>
<dbReference type="OrthoDB" id="2418402at2759"/>
<keyword evidence="2" id="KW-1185">Reference proteome</keyword>
<dbReference type="EMBL" id="JAABOA010000278">
    <property type="protein sequence ID" value="KAF9584998.1"/>
    <property type="molecule type" value="Genomic_DNA"/>
</dbReference>
<name>A0A9P6G0H8_9FUNG</name>
<sequence length="173" mass="19506">MAVVRGAVYAGLDPNTISARVSRRAYGIKIEREFETGVDPESMRVRLPSGDFCKNRFHPLITKGRRVNINSEIVLRLVIANSTSSDSDITIYSYNDNQSPPRYINDPRLKVLARIDPLNVFSPLDQHGIEKQATFKMFFGLSEIKAILEIDGVQYDTTLQFDSMSLGSSYVRN</sequence>